<feature type="domain" description="Bacterial transcriptional activator" evidence="5">
    <location>
        <begin position="102"/>
        <end position="225"/>
    </location>
</feature>
<accession>A0A1I2BWF0</accession>
<dbReference type="PRINTS" id="PR00364">
    <property type="entry name" value="DISEASERSIST"/>
</dbReference>
<comment type="similarity">
    <text evidence="1">Belongs to the AfsR/DnrI/RedD regulatory family.</text>
</comment>
<evidence type="ECO:0000259" key="4">
    <source>
        <dbReference type="SMART" id="SM00862"/>
    </source>
</evidence>
<evidence type="ECO:0000313" key="7">
    <source>
        <dbReference type="Proteomes" id="UP000199645"/>
    </source>
</evidence>
<dbReference type="InterPro" id="IPR027417">
    <property type="entry name" value="P-loop_NTPase"/>
</dbReference>
<name>A0A1I2BWF0_9ACTN</name>
<protein>
    <submittedName>
        <fullName evidence="6">Predicted ATPase</fullName>
    </submittedName>
</protein>
<dbReference type="PANTHER" id="PTHR47691">
    <property type="entry name" value="REGULATOR-RELATED"/>
    <property type="match status" value="1"/>
</dbReference>
<dbReference type="InterPro" id="IPR036388">
    <property type="entry name" value="WH-like_DNA-bd_sf"/>
</dbReference>
<dbReference type="Proteomes" id="UP000199645">
    <property type="component" value="Unassembled WGS sequence"/>
</dbReference>
<dbReference type="EMBL" id="FONV01000002">
    <property type="protein sequence ID" value="SFE60248.1"/>
    <property type="molecule type" value="Genomic_DNA"/>
</dbReference>
<proteinExistence type="inferred from homology"/>
<evidence type="ECO:0000259" key="5">
    <source>
        <dbReference type="SMART" id="SM01043"/>
    </source>
</evidence>
<dbReference type="PANTHER" id="PTHR47691:SF3">
    <property type="entry name" value="HTH-TYPE TRANSCRIPTIONAL REGULATOR RV0890C-RELATED"/>
    <property type="match status" value="1"/>
</dbReference>
<dbReference type="InterPro" id="IPR016032">
    <property type="entry name" value="Sig_transdc_resp-reg_C-effctor"/>
</dbReference>
<dbReference type="GO" id="GO:0003677">
    <property type="term" value="F:DNA binding"/>
    <property type="evidence" value="ECO:0007669"/>
    <property type="project" value="UniProtKB-KW"/>
</dbReference>
<keyword evidence="2" id="KW-0238">DNA-binding</keyword>
<organism evidence="6 7">
    <name type="scientific">Actinoplanes philippinensis</name>
    <dbReference type="NCBI Taxonomy" id="35752"/>
    <lineage>
        <taxon>Bacteria</taxon>
        <taxon>Bacillati</taxon>
        <taxon>Actinomycetota</taxon>
        <taxon>Actinomycetes</taxon>
        <taxon>Micromonosporales</taxon>
        <taxon>Micromonosporaceae</taxon>
        <taxon>Actinoplanes</taxon>
    </lineage>
</organism>
<dbReference type="SMART" id="SM00862">
    <property type="entry name" value="Trans_reg_C"/>
    <property type="match status" value="1"/>
</dbReference>
<dbReference type="GO" id="GO:0006355">
    <property type="term" value="P:regulation of DNA-templated transcription"/>
    <property type="evidence" value="ECO:0007669"/>
    <property type="project" value="InterPro"/>
</dbReference>
<dbReference type="Gene3D" id="1.10.10.10">
    <property type="entry name" value="Winged helix-like DNA-binding domain superfamily/Winged helix DNA-binding domain"/>
    <property type="match status" value="1"/>
</dbReference>
<dbReference type="Pfam" id="PF03704">
    <property type="entry name" value="BTAD"/>
    <property type="match status" value="1"/>
</dbReference>
<dbReference type="Gene3D" id="1.25.40.10">
    <property type="entry name" value="Tetratricopeptide repeat domain"/>
    <property type="match status" value="3"/>
</dbReference>
<feature type="domain" description="OmpR/PhoB-type" evidence="4">
    <location>
        <begin position="25"/>
        <end position="95"/>
    </location>
</feature>
<dbReference type="SMART" id="SM01043">
    <property type="entry name" value="BTAD"/>
    <property type="match status" value="1"/>
</dbReference>
<evidence type="ECO:0000313" key="6">
    <source>
        <dbReference type="EMBL" id="SFE60248.1"/>
    </source>
</evidence>
<dbReference type="InterPro" id="IPR001867">
    <property type="entry name" value="OmpR/PhoB-type_DNA-bd"/>
</dbReference>
<dbReference type="STRING" id="35752.SAMN05421541_102560"/>
<keyword evidence="7" id="KW-1185">Reference proteome</keyword>
<reference evidence="6 7" key="1">
    <citation type="submission" date="2016-10" db="EMBL/GenBank/DDBJ databases">
        <authorList>
            <person name="de Groot N.N."/>
        </authorList>
    </citation>
    <scope>NUCLEOTIDE SEQUENCE [LARGE SCALE GENOMIC DNA]</scope>
    <source>
        <strain evidence="6 7">DSM 43019</strain>
    </source>
</reference>
<feature type="region of interest" description="Disordered" evidence="3">
    <location>
        <begin position="1009"/>
        <end position="1039"/>
    </location>
</feature>
<evidence type="ECO:0000256" key="1">
    <source>
        <dbReference type="ARBA" id="ARBA00005820"/>
    </source>
</evidence>
<dbReference type="SUPFAM" id="SSF52540">
    <property type="entry name" value="P-loop containing nucleoside triphosphate hydrolases"/>
    <property type="match status" value="1"/>
</dbReference>
<dbReference type="SUPFAM" id="SSF46894">
    <property type="entry name" value="C-terminal effector domain of the bipartite response regulators"/>
    <property type="match status" value="1"/>
</dbReference>
<evidence type="ECO:0000256" key="2">
    <source>
        <dbReference type="ARBA" id="ARBA00023125"/>
    </source>
</evidence>
<evidence type="ECO:0000256" key="3">
    <source>
        <dbReference type="SAM" id="MobiDB-lite"/>
    </source>
</evidence>
<dbReference type="GO" id="GO:0000160">
    <property type="term" value="P:phosphorelay signal transduction system"/>
    <property type="evidence" value="ECO:0007669"/>
    <property type="project" value="InterPro"/>
</dbReference>
<dbReference type="AlphaFoldDB" id="A0A1I2BWF0"/>
<dbReference type="SUPFAM" id="SSF48452">
    <property type="entry name" value="TPR-like"/>
    <property type="match status" value="2"/>
</dbReference>
<dbReference type="InterPro" id="IPR005158">
    <property type="entry name" value="BTAD"/>
</dbReference>
<sequence>MDGRIGRVEIGVLGPVGVRDGDGVLRPVAGARLRTLVVLLALDVNREVTADRLVDGVWGDAPPAAAANALQALVSRLRRAVPGLAVAATPTGYRLVADPETVDAHRFARLVARDPAGALALWRGELEFPEVARPEAVRLEGLRLAAERARLAGESSRRDVVPELEALVAAHPLDEPLAALLIRALRAAGNPGRALEVFDQIRRRLADQLGVDPSAELAGLHLELLREAEAPEGNLPAEVSSFVGRAADVRAVRDLLGEHRLVTLTGPGGSGKTRLSVEVGGSVAGAVWRVELAPVRDPAELPQTILSVLRLGGPALRRVEPASPLARLRDALAGRDMLLILDNCEHLIEAAAEVADVLLRAAPGLRLLATSREPLGIAGERLFPVEPLALPPIGADPVAAAASPAVQLLLDRTSGFTLTGDNTEAVVRICRALDGMPLAIELAAARLRTLPVAVLADRLADRFRLLTGGSRTALPRHRTLRAVVDWSWDLLSEAERRVWRRLAMLPGGADLTAVERVCGPDLDPPAALVDKSLLVLGPDGRYRMLETIREYGLERLAEAGETEAVRRTLIAHLIDLARAAEPHLRRADQLEWLGRLSAEHDNLHAAVRDAIAAGDRANAATLVANLGWYWWLNGHRTEGSRLCGEVIALSGPADQAELALVHVFAALNGVEGPMEFDDVKVAFREAERLAVGVQDRHPALRLLSPLASIYSQDPEDAKYGGAEALADDPDPWLRAMSRMLIGQVRLNLGEPAAPAEADLREALSGFRRIGDRWGIGYTLSSLADLTAARGDFARALVWQREALALLEEVGMREDLPQLSVKMAHQMWLNGEPEEAHRMMKRAREYAHEVGIPEVMASVHHCHAVIALAEGDLGLAQEHNETAVRLIEHSMFAPQFRAMAQSTQALIYGAAGNLALARESHRTAVRIAVDSNDSPVIAQALAGVADLALREGDPRRAAYLLGAADSVRGSEDRTVEQAERTFREARAALGDAGFEAAYRQGDGVTMATALTAAGLESDPPAEGPDRQRGEDHQEAGRPQQ</sequence>
<dbReference type="CDD" id="cd15831">
    <property type="entry name" value="BTAD"/>
    <property type="match status" value="1"/>
</dbReference>
<gene>
    <name evidence="6" type="ORF">SAMN05421541_102560</name>
</gene>
<feature type="compositionally biased region" description="Basic and acidic residues" evidence="3">
    <location>
        <begin position="1022"/>
        <end position="1039"/>
    </location>
</feature>
<dbReference type="InterPro" id="IPR011990">
    <property type="entry name" value="TPR-like_helical_dom_sf"/>
</dbReference>